<protein>
    <submittedName>
        <fullName evidence="5">LacI family DNA-binding transcriptional regulator</fullName>
    </submittedName>
</protein>
<proteinExistence type="predicted"/>
<name>A0ABW3LGQ6_9BACI</name>
<keyword evidence="6" id="KW-1185">Reference proteome</keyword>
<sequence length="334" mass="37691">MKAVTISDVAKHAGTSKSTVSQFLNERFDYMREDTKKRIEVAIEELGYSPNIVARSLKMKSTKTIGVIVANILHVFSTQVIRSIEDFCNESNFHVIVCNADDDPVKEKRYIDMLRAKQVDGIIAFPTGGNVDLYKRLVSEKYPIVFMDRMIPELPINTVLLDNEKASKLAVDAFLQKGHDQIGMISPSLGKCITPRMERINGYKNALLDHQIPFKQEYLVSAEIPHIQSVLETMLGSPNRPQALLALNDRVLFEILKYTKEHQIRIPEDLAVIGIDDVSFANFYSPALTTVAQPAFEMGKKAAELLLTRISNKESEVEAEIFRFEPQLIKRSSC</sequence>
<dbReference type="InterPro" id="IPR028082">
    <property type="entry name" value="Peripla_BP_I"/>
</dbReference>
<dbReference type="Pfam" id="PF00356">
    <property type="entry name" value="LacI"/>
    <property type="match status" value="1"/>
</dbReference>
<dbReference type="InterPro" id="IPR000843">
    <property type="entry name" value="HTH_LacI"/>
</dbReference>
<dbReference type="Proteomes" id="UP001597040">
    <property type="component" value="Unassembled WGS sequence"/>
</dbReference>
<evidence type="ECO:0000313" key="5">
    <source>
        <dbReference type="EMBL" id="MFD1037546.1"/>
    </source>
</evidence>
<dbReference type="SMART" id="SM00354">
    <property type="entry name" value="HTH_LACI"/>
    <property type="match status" value="1"/>
</dbReference>
<dbReference type="Pfam" id="PF13377">
    <property type="entry name" value="Peripla_BP_3"/>
    <property type="match status" value="1"/>
</dbReference>
<feature type="domain" description="HTH lacI-type" evidence="4">
    <location>
        <begin position="4"/>
        <end position="59"/>
    </location>
</feature>
<keyword evidence="3" id="KW-0804">Transcription</keyword>
<dbReference type="PROSITE" id="PS50932">
    <property type="entry name" value="HTH_LACI_2"/>
    <property type="match status" value="1"/>
</dbReference>
<evidence type="ECO:0000256" key="1">
    <source>
        <dbReference type="ARBA" id="ARBA00023015"/>
    </source>
</evidence>
<evidence type="ECO:0000256" key="3">
    <source>
        <dbReference type="ARBA" id="ARBA00023163"/>
    </source>
</evidence>
<dbReference type="SUPFAM" id="SSF47413">
    <property type="entry name" value="lambda repressor-like DNA-binding domains"/>
    <property type="match status" value="1"/>
</dbReference>
<reference evidence="6" key="1">
    <citation type="journal article" date="2019" name="Int. J. Syst. Evol. Microbiol.">
        <title>The Global Catalogue of Microorganisms (GCM) 10K type strain sequencing project: providing services to taxonomists for standard genome sequencing and annotation.</title>
        <authorList>
            <consortium name="The Broad Institute Genomics Platform"/>
            <consortium name="The Broad Institute Genome Sequencing Center for Infectious Disease"/>
            <person name="Wu L."/>
            <person name="Ma J."/>
        </authorList>
    </citation>
    <scope>NUCLEOTIDE SEQUENCE [LARGE SCALE GENOMIC DNA]</scope>
    <source>
        <strain evidence="6">CCUG 56754</strain>
    </source>
</reference>
<dbReference type="CDD" id="cd19977">
    <property type="entry name" value="PBP1_EndR-like"/>
    <property type="match status" value="1"/>
</dbReference>
<dbReference type="PANTHER" id="PTHR30146:SF109">
    <property type="entry name" value="HTH-TYPE TRANSCRIPTIONAL REGULATOR GALS"/>
    <property type="match status" value="1"/>
</dbReference>
<dbReference type="Gene3D" id="3.40.50.2300">
    <property type="match status" value="2"/>
</dbReference>
<keyword evidence="2 5" id="KW-0238">DNA-binding</keyword>
<dbReference type="Gene3D" id="1.10.260.40">
    <property type="entry name" value="lambda repressor-like DNA-binding domains"/>
    <property type="match status" value="1"/>
</dbReference>
<accession>A0ABW3LGQ6</accession>
<dbReference type="CDD" id="cd01392">
    <property type="entry name" value="HTH_LacI"/>
    <property type="match status" value="1"/>
</dbReference>
<comment type="caution">
    <text evidence="5">The sequence shown here is derived from an EMBL/GenBank/DDBJ whole genome shotgun (WGS) entry which is preliminary data.</text>
</comment>
<dbReference type="InterPro" id="IPR046335">
    <property type="entry name" value="LacI/GalR-like_sensor"/>
</dbReference>
<keyword evidence="1" id="KW-0805">Transcription regulation</keyword>
<organism evidence="5 6">
    <name type="scientific">Virgibacillus byunsanensis</name>
    <dbReference type="NCBI Taxonomy" id="570945"/>
    <lineage>
        <taxon>Bacteria</taxon>
        <taxon>Bacillati</taxon>
        <taxon>Bacillota</taxon>
        <taxon>Bacilli</taxon>
        <taxon>Bacillales</taxon>
        <taxon>Bacillaceae</taxon>
        <taxon>Virgibacillus</taxon>
    </lineage>
</organism>
<dbReference type="GO" id="GO:0003677">
    <property type="term" value="F:DNA binding"/>
    <property type="evidence" value="ECO:0007669"/>
    <property type="project" value="UniProtKB-KW"/>
</dbReference>
<evidence type="ECO:0000313" key="6">
    <source>
        <dbReference type="Proteomes" id="UP001597040"/>
    </source>
</evidence>
<dbReference type="SUPFAM" id="SSF53822">
    <property type="entry name" value="Periplasmic binding protein-like I"/>
    <property type="match status" value="1"/>
</dbReference>
<evidence type="ECO:0000259" key="4">
    <source>
        <dbReference type="PROSITE" id="PS50932"/>
    </source>
</evidence>
<dbReference type="RefSeq" id="WP_390359667.1">
    <property type="nucleotide sequence ID" value="NZ_JBHTKJ010000007.1"/>
</dbReference>
<dbReference type="InterPro" id="IPR010982">
    <property type="entry name" value="Lambda_DNA-bd_dom_sf"/>
</dbReference>
<evidence type="ECO:0000256" key="2">
    <source>
        <dbReference type="ARBA" id="ARBA00023125"/>
    </source>
</evidence>
<dbReference type="EMBL" id="JBHTKJ010000007">
    <property type="protein sequence ID" value="MFD1037546.1"/>
    <property type="molecule type" value="Genomic_DNA"/>
</dbReference>
<dbReference type="PANTHER" id="PTHR30146">
    <property type="entry name" value="LACI-RELATED TRANSCRIPTIONAL REPRESSOR"/>
    <property type="match status" value="1"/>
</dbReference>
<gene>
    <name evidence="5" type="ORF">ACFQ3N_03790</name>
</gene>